<dbReference type="Proteomes" id="UP000217790">
    <property type="component" value="Unassembled WGS sequence"/>
</dbReference>
<feature type="region of interest" description="Disordered" evidence="1">
    <location>
        <begin position="1"/>
        <end position="53"/>
    </location>
</feature>
<keyword evidence="3" id="KW-1185">Reference proteome</keyword>
<dbReference type="InParanoid" id="A0A2H3D794"/>
<dbReference type="EMBL" id="KZ293663">
    <property type="protein sequence ID" value="PBK91101.1"/>
    <property type="molecule type" value="Genomic_DNA"/>
</dbReference>
<evidence type="ECO:0000313" key="2">
    <source>
        <dbReference type="EMBL" id="PBK91101.1"/>
    </source>
</evidence>
<protein>
    <submittedName>
        <fullName evidence="2">Uncharacterized protein</fullName>
    </submittedName>
</protein>
<dbReference type="AlphaFoldDB" id="A0A2H3D794"/>
<dbReference type="OrthoDB" id="10508671at2759"/>
<name>A0A2H3D794_ARMGA</name>
<gene>
    <name evidence="2" type="ORF">ARMGADRAFT_1111038</name>
</gene>
<organism evidence="2 3">
    <name type="scientific">Armillaria gallica</name>
    <name type="common">Bulbous honey fungus</name>
    <name type="synonym">Armillaria bulbosa</name>
    <dbReference type="NCBI Taxonomy" id="47427"/>
    <lineage>
        <taxon>Eukaryota</taxon>
        <taxon>Fungi</taxon>
        <taxon>Dikarya</taxon>
        <taxon>Basidiomycota</taxon>
        <taxon>Agaricomycotina</taxon>
        <taxon>Agaricomycetes</taxon>
        <taxon>Agaricomycetidae</taxon>
        <taxon>Agaricales</taxon>
        <taxon>Marasmiineae</taxon>
        <taxon>Physalacriaceae</taxon>
        <taxon>Armillaria</taxon>
    </lineage>
</organism>
<reference evidence="3" key="1">
    <citation type="journal article" date="2017" name="Nat. Ecol. Evol.">
        <title>Genome expansion and lineage-specific genetic innovations in the forest pathogenic fungi Armillaria.</title>
        <authorList>
            <person name="Sipos G."/>
            <person name="Prasanna A.N."/>
            <person name="Walter M.C."/>
            <person name="O'Connor E."/>
            <person name="Balint B."/>
            <person name="Krizsan K."/>
            <person name="Kiss B."/>
            <person name="Hess J."/>
            <person name="Varga T."/>
            <person name="Slot J."/>
            <person name="Riley R."/>
            <person name="Boka B."/>
            <person name="Rigling D."/>
            <person name="Barry K."/>
            <person name="Lee J."/>
            <person name="Mihaltcheva S."/>
            <person name="LaButti K."/>
            <person name="Lipzen A."/>
            <person name="Waldron R."/>
            <person name="Moloney N.M."/>
            <person name="Sperisen C."/>
            <person name="Kredics L."/>
            <person name="Vagvoelgyi C."/>
            <person name="Patrignani A."/>
            <person name="Fitzpatrick D."/>
            <person name="Nagy I."/>
            <person name="Doyle S."/>
            <person name="Anderson J.B."/>
            <person name="Grigoriev I.V."/>
            <person name="Gueldener U."/>
            <person name="Muensterkoetter M."/>
            <person name="Nagy L.G."/>
        </authorList>
    </citation>
    <scope>NUCLEOTIDE SEQUENCE [LARGE SCALE GENOMIC DNA]</scope>
    <source>
        <strain evidence="3">Ar21-2</strain>
    </source>
</reference>
<proteinExistence type="predicted"/>
<evidence type="ECO:0000256" key="1">
    <source>
        <dbReference type="SAM" id="MobiDB-lite"/>
    </source>
</evidence>
<accession>A0A2H3D794</accession>
<evidence type="ECO:0000313" key="3">
    <source>
        <dbReference type="Proteomes" id="UP000217790"/>
    </source>
</evidence>
<sequence length="107" mass="12514">MDHEQHRGPKNWQGRNDRNQTQAPRTRNVAAHNFEEQRGSRNGRAYGTEPTKRKHQVKHAAIQEKVLQQEQQNLGPWKQRSAGTEQVQQCRTPFRETVRHLQRSSGP</sequence>